<sequence>MTQVIKKIAHLLFGSLEYGFPVFGEQSRKILSDENLSKQLLFAIDMDKHGKVPPTIQIKEKSYKLVRLGETQSIIQ</sequence>
<accession>A0ABU5QFB3</accession>
<evidence type="ECO:0000313" key="1">
    <source>
        <dbReference type="EMBL" id="MEA5141541.1"/>
    </source>
</evidence>
<organism evidence="1 2">
    <name type="scientific">Arcicella rigui</name>
    <dbReference type="NCBI Taxonomy" id="797020"/>
    <lineage>
        <taxon>Bacteria</taxon>
        <taxon>Pseudomonadati</taxon>
        <taxon>Bacteroidota</taxon>
        <taxon>Cytophagia</taxon>
        <taxon>Cytophagales</taxon>
        <taxon>Flectobacillaceae</taxon>
        <taxon>Arcicella</taxon>
    </lineage>
</organism>
<comment type="caution">
    <text evidence="1">The sequence shown here is derived from an EMBL/GenBank/DDBJ whole genome shotgun (WGS) entry which is preliminary data.</text>
</comment>
<dbReference type="EMBL" id="JAYFUM010000028">
    <property type="protein sequence ID" value="MEA5141541.1"/>
    <property type="molecule type" value="Genomic_DNA"/>
</dbReference>
<proteinExistence type="predicted"/>
<dbReference type="Proteomes" id="UP001302949">
    <property type="component" value="Unassembled WGS sequence"/>
</dbReference>
<name>A0ABU5QFB3_9BACT</name>
<protein>
    <submittedName>
        <fullName evidence="1">Uncharacterized protein</fullName>
    </submittedName>
</protein>
<evidence type="ECO:0000313" key="2">
    <source>
        <dbReference type="Proteomes" id="UP001302949"/>
    </source>
</evidence>
<dbReference type="RefSeq" id="WP_323298696.1">
    <property type="nucleotide sequence ID" value="NZ_JAYFUM010000028.1"/>
</dbReference>
<keyword evidence="2" id="KW-1185">Reference proteome</keyword>
<gene>
    <name evidence="1" type="ORF">VB248_20470</name>
</gene>
<reference evidence="1 2" key="1">
    <citation type="submission" date="2023-12" db="EMBL/GenBank/DDBJ databases">
        <title>Novel species of the genus Arcicella isolated from rivers.</title>
        <authorList>
            <person name="Lu H."/>
        </authorList>
    </citation>
    <scope>NUCLEOTIDE SEQUENCE [LARGE SCALE GENOMIC DNA]</scope>
    <source>
        <strain evidence="1 2">KCTC 23307</strain>
    </source>
</reference>